<dbReference type="RefSeq" id="WP_250724897.1">
    <property type="nucleotide sequence ID" value="NZ_CP098400.1"/>
</dbReference>
<dbReference type="GO" id="GO:0004089">
    <property type="term" value="F:carbonate dehydratase activity"/>
    <property type="evidence" value="ECO:0007669"/>
    <property type="project" value="InterPro"/>
</dbReference>
<dbReference type="InterPro" id="IPR001765">
    <property type="entry name" value="Carbonic_anhydrase"/>
</dbReference>
<keyword evidence="2" id="KW-0479">Metal-binding</keyword>
<dbReference type="SMART" id="SM00947">
    <property type="entry name" value="Pro_CA"/>
    <property type="match status" value="1"/>
</dbReference>
<dbReference type="KEGG" id="alkq:M9189_04350"/>
<organism evidence="3 4">
    <name type="scientific">Xiashengella succiniciproducens</name>
    <dbReference type="NCBI Taxonomy" id="2949635"/>
    <lineage>
        <taxon>Bacteria</taxon>
        <taxon>Pseudomonadati</taxon>
        <taxon>Bacteroidota</taxon>
        <taxon>Bacteroidia</taxon>
        <taxon>Marinilabiliales</taxon>
        <taxon>Marinilabiliaceae</taxon>
        <taxon>Xiashengella</taxon>
    </lineage>
</organism>
<evidence type="ECO:0000256" key="1">
    <source>
        <dbReference type="ARBA" id="ARBA00006217"/>
    </source>
</evidence>
<sequence>MDRLKAVLTPEDIPAELRDTPVARLLCYHNMGMVPGELRKAELLISMCMDNRNQLHIPNNFAFILRSGGGNLRHNEFKVSYAVSVGGVKYIALIGHSNCGMVNLHEKKDAFISGLVDNAGWDREFAEDHFNQFSPIFEIGNEIDFLLSESARLRGRYPRINVVPLYYKIEDHKLYLVNEK</sequence>
<dbReference type="Proteomes" id="UP001056426">
    <property type="component" value="Chromosome"/>
</dbReference>
<evidence type="ECO:0000256" key="2">
    <source>
        <dbReference type="PIRSR" id="PIRSR601765-1"/>
    </source>
</evidence>
<feature type="binding site" evidence="2">
    <location>
        <position position="99"/>
    </location>
    <ligand>
        <name>Zn(2+)</name>
        <dbReference type="ChEBI" id="CHEBI:29105"/>
    </ligand>
</feature>
<keyword evidence="2" id="KW-0862">Zinc</keyword>
<dbReference type="AlphaFoldDB" id="A0A9J6ZRK5"/>
<dbReference type="InterPro" id="IPR036874">
    <property type="entry name" value="Carbonic_anhydrase_sf"/>
</dbReference>
<feature type="binding site" evidence="2">
    <location>
        <position position="48"/>
    </location>
    <ligand>
        <name>Zn(2+)</name>
        <dbReference type="ChEBI" id="CHEBI:29105"/>
    </ligand>
</feature>
<protein>
    <submittedName>
        <fullName evidence="3">Carbonic anhydrase</fullName>
    </submittedName>
</protein>
<name>A0A9J6ZRK5_9BACT</name>
<accession>A0A9J6ZRK5</accession>
<keyword evidence="4" id="KW-1185">Reference proteome</keyword>
<gene>
    <name evidence="3" type="ORF">M9189_04350</name>
</gene>
<dbReference type="Gene3D" id="3.40.1050.10">
    <property type="entry name" value="Carbonic anhydrase"/>
    <property type="match status" value="1"/>
</dbReference>
<proteinExistence type="inferred from homology"/>
<feature type="binding site" evidence="2">
    <location>
        <position position="96"/>
    </location>
    <ligand>
        <name>Zn(2+)</name>
        <dbReference type="ChEBI" id="CHEBI:29105"/>
    </ligand>
</feature>
<comment type="cofactor">
    <cofactor evidence="2">
        <name>Zn(2+)</name>
        <dbReference type="ChEBI" id="CHEBI:29105"/>
    </cofactor>
    <text evidence="2">Binds 1 zinc ion per subunit.</text>
</comment>
<reference evidence="3" key="2">
    <citation type="submission" date="2022-06" db="EMBL/GenBank/DDBJ databases">
        <title>Xiashengella guii gen. nov. sp. nov., a bacterium isolated form anaerobic digestion tank.</title>
        <authorList>
            <person name="Huang H."/>
        </authorList>
    </citation>
    <scope>NUCLEOTIDE SEQUENCE</scope>
    <source>
        <strain evidence="3">Ai-910</strain>
    </source>
</reference>
<feature type="binding site" evidence="2">
    <location>
        <position position="50"/>
    </location>
    <ligand>
        <name>Zn(2+)</name>
        <dbReference type="ChEBI" id="CHEBI:29105"/>
    </ligand>
</feature>
<evidence type="ECO:0000313" key="3">
    <source>
        <dbReference type="EMBL" id="URW80580.1"/>
    </source>
</evidence>
<comment type="similarity">
    <text evidence="1">Belongs to the beta-class carbonic anhydrase family.</text>
</comment>
<dbReference type="GO" id="GO:0008270">
    <property type="term" value="F:zinc ion binding"/>
    <property type="evidence" value="ECO:0007669"/>
    <property type="project" value="InterPro"/>
</dbReference>
<dbReference type="Pfam" id="PF00484">
    <property type="entry name" value="Pro_CA"/>
    <property type="match status" value="1"/>
</dbReference>
<reference evidence="3" key="1">
    <citation type="submission" date="2022-05" db="EMBL/GenBank/DDBJ databases">
        <authorList>
            <person name="Sun X."/>
        </authorList>
    </citation>
    <scope>NUCLEOTIDE SEQUENCE</scope>
    <source>
        <strain evidence="3">Ai-910</strain>
    </source>
</reference>
<dbReference type="EMBL" id="CP098400">
    <property type="protein sequence ID" value="URW80580.1"/>
    <property type="molecule type" value="Genomic_DNA"/>
</dbReference>
<evidence type="ECO:0000313" key="4">
    <source>
        <dbReference type="Proteomes" id="UP001056426"/>
    </source>
</evidence>
<dbReference type="SUPFAM" id="SSF53056">
    <property type="entry name" value="beta-carbonic anhydrase, cab"/>
    <property type="match status" value="1"/>
</dbReference>